<gene>
    <name evidence="1" type="ORF">L202_03143</name>
</gene>
<name>A0A1E3HXR2_9TREE</name>
<dbReference type="AlphaFoldDB" id="A0A1E3HXR2"/>
<proteinExistence type="predicted"/>
<reference evidence="1 2" key="1">
    <citation type="submission" date="2016-06" db="EMBL/GenBank/DDBJ databases">
        <title>Evolution of pathogenesis and genome organization in the Tremellales.</title>
        <authorList>
            <person name="Cuomo C."/>
            <person name="Litvintseva A."/>
            <person name="Heitman J."/>
            <person name="Chen Y."/>
            <person name="Sun S."/>
            <person name="Springer D."/>
            <person name="Dromer F."/>
            <person name="Young S."/>
            <person name="Zeng Q."/>
            <person name="Chapman S."/>
            <person name="Gujja S."/>
            <person name="Saif S."/>
            <person name="Birren B."/>
        </authorList>
    </citation>
    <scope>NUCLEOTIDE SEQUENCE [LARGE SCALE GENOMIC DNA]</scope>
    <source>
        <strain evidence="1 2">CBS 6039</strain>
    </source>
</reference>
<accession>A0A1E3HXR2</accession>
<organism evidence="1 2">
    <name type="scientific">Cryptococcus amylolentus CBS 6039</name>
    <dbReference type="NCBI Taxonomy" id="1295533"/>
    <lineage>
        <taxon>Eukaryota</taxon>
        <taxon>Fungi</taxon>
        <taxon>Dikarya</taxon>
        <taxon>Basidiomycota</taxon>
        <taxon>Agaricomycotina</taxon>
        <taxon>Tremellomycetes</taxon>
        <taxon>Tremellales</taxon>
        <taxon>Cryptococcaceae</taxon>
        <taxon>Cryptococcus</taxon>
    </lineage>
</organism>
<sequence>MAETAVAATLSRRSALLADSRASSTSDWVVVAESIFSSSLMTVVERLSSWIARLTSYPAYFGPVSTLYQIEKTAMYLETRHQISKAVQRLGEGIFHFARAAIVMEPRGMGKVLNNGCRLVKPSVLLVLVMLFSCRLMVHSLDQVSHVADSNIPGISSYVLRHCERFSSRYDSTSFDLSMD</sequence>
<comment type="caution">
    <text evidence="1">The sequence shown here is derived from an EMBL/GenBank/DDBJ whole genome shotgun (WGS) entry which is preliminary data.</text>
</comment>
<keyword evidence="2" id="KW-1185">Reference proteome</keyword>
<dbReference type="EMBL" id="AWGJ01000004">
    <property type="protein sequence ID" value="ODN81047.1"/>
    <property type="molecule type" value="Genomic_DNA"/>
</dbReference>
<dbReference type="RefSeq" id="XP_018995613.1">
    <property type="nucleotide sequence ID" value="XM_019136944.1"/>
</dbReference>
<dbReference type="Proteomes" id="UP000094065">
    <property type="component" value="Unassembled WGS sequence"/>
</dbReference>
<dbReference type="GeneID" id="30154452"/>
<evidence type="ECO:0000313" key="1">
    <source>
        <dbReference type="EMBL" id="ODN81047.1"/>
    </source>
</evidence>
<evidence type="ECO:0000313" key="2">
    <source>
        <dbReference type="Proteomes" id="UP000094065"/>
    </source>
</evidence>
<protein>
    <submittedName>
        <fullName evidence="1">Uncharacterized protein</fullName>
    </submittedName>
</protein>